<gene>
    <name evidence="4" type="ORF">GUJ93_ZPchr0011g27480</name>
</gene>
<proteinExistence type="predicted"/>
<dbReference type="Pfam" id="PF00098">
    <property type="entry name" value="zf-CCHC"/>
    <property type="match status" value="2"/>
</dbReference>
<dbReference type="PANTHER" id="PTHR33680">
    <property type="entry name" value="OS07G0190500 PROTEIN"/>
    <property type="match status" value="1"/>
</dbReference>
<dbReference type="Proteomes" id="UP000729402">
    <property type="component" value="Unassembled WGS sequence"/>
</dbReference>
<evidence type="ECO:0000259" key="3">
    <source>
        <dbReference type="PROSITE" id="PS50158"/>
    </source>
</evidence>
<dbReference type="GO" id="GO:0008270">
    <property type="term" value="F:zinc ion binding"/>
    <property type="evidence" value="ECO:0007669"/>
    <property type="project" value="UniProtKB-KW"/>
</dbReference>
<feature type="region of interest" description="Disordered" evidence="2">
    <location>
        <begin position="310"/>
        <end position="334"/>
    </location>
</feature>
<keyword evidence="5" id="KW-1185">Reference proteome</keyword>
<feature type="domain" description="CCHC-type" evidence="3">
    <location>
        <begin position="450"/>
        <end position="464"/>
    </location>
</feature>
<comment type="caution">
    <text evidence="4">The sequence shown here is derived from an EMBL/GenBank/DDBJ whole genome shotgun (WGS) entry which is preliminary data.</text>
</comment>
<feature type="compositionally biased region" description="Polar residues" evidence="2">
    <location>
        <begin position="172"/>
        <end position="182"/>
    </location>
</feature>
<dbReference type="InterPro" id="IPR001878">
    <property type="entry name" value="Znf_CCHC"/>
</dbReference>
<feature type="region of interest" description="Disordered" evidence="2">
    <location>
        <begin position="1"/>
        <end position="50"/>
    </location>
</feature>
<dbReference type="AlphaFoldDB" id="A0A8J5WFR0"/>
<evidence type="ECO:0000256" key="1">
    <source>
        <dbReference type="PROSITE-ProRule" id="PRU00047"/>
    </source>
</evidence>
<reference evidence="4" key="2">
    <citation type="submission" date="2021-02" db="EMBL/GenBank/DDBJ databases">
        <authorList>
            <person name="Kimball J.A."/>
            <person name="Haas M.W."/>
            <person name="Macchietto M."/>
            <person name="Kono T."/>
            <person name="Duquette J."/>
            <person name="Shao M."/>
        </authorList>
    </citation>
    <scope>NUCLEOTIDE SEQUENCE</scope>
    <source>
        <tissue evidence="4">Fresh leaf tissue</tissue>
    </source>
</reference>
<feature type="compositionally biased region" description="Low complexity" evidence="2">
    <location>
        <begin position="195"/>
        <end position="232"/>
    </location>
</feature>
<dbReference type="PROSITE" id="PS50158">
    <property type="entry name" value="ZF_CCHC"/>
    <property type="match status" value="2"/>
</dbReference>
<protein>
    <recommendedName>
        <fullName evidence="3">CCHC-type domain-containing protein</fullName>
    </recommendedName>
</protein>
<feature type="compositionally biased region" description="Low complexity" evidence="2">
    <location>
        <begin position="314"/>
        <end position="330"/>
    </location>
</feature>
<evidence type="ECO:0000256" key="2">
    <source>
        <dbReference type="SAM" id="MobiDB-lite"/>
    </source>
</evidence>
<evidence type="ECO:0000313" key="5">
    <source>
        <dbReference type="Proteomes" id="UP000729402"/>
    </source>
</evidence>
<feature type="domain" description="CCHC-type" evidence="3">
    <location>
        <begin position="425"/>
        <end position="440"/>
    </location>
</feature>
<keyword evidence="1" id="KW-0479">Metal-binding</keyword>
<dbReference type="EMBL" id="JAAALK010000081">
    <property type="protein sequence ID" value="KAG8090653.1"/>
    <property type="molecule type" value="Genomic_DNA"/>
</dbReference>
<sequence>MSSATTTYAESVGSCRAPSRLQSPSPPPAAATPRAAVRRQLHFAGGGGGGDLADDDDDFLFRAAEETERSHHEAKRCAFVSPPPPSRAPAFLERKCICGRGACNVEQMGCGRWAYVCPATPQCKYFAWCEEAGLGLNPHTTFINHPKPNNHHIFNSSCNPDVSNSPRDHLATATTPNSQPTLRTHPRPSYPNGLSNPHAPNSPNNPYVSNSPNNPYVSNSPNNPYVSNSPSNHRAGVSPRDHLATATTPNPLIVSPQSARSNGKRPICQCRAGECTEKTIKGEKYYVCCIPKGNGACPYHMLVNAFVQESPQTGNNNPVEGNNENGPNNPDQREYDEWPFDIVDNDVVPSGLLVTAQPTPRECVVAAKSPSAHQQPYAMIELKTPTRSPMPYTMIELKTPTRSPVPPLVGSGMSPFTPGSKSSCCFRCGEDGHWSKNCPKPASGPLNSPCFLCGKLGHWKDSCPTRLH</sequence>
<organism evidence="4 5">
    <name type="scientific">Zizania palustris</name>
    <name type="common">Northern wild rice</name>
    <dbReference type="NCBI Taxonomy" id="103762"/>
    <lineage>
        <taxon>Eukaryota</taxon>
        <taxon>Viridiplantae</taxon>
        <taxon>Streptophyta</taxon>
        <taxon>Embryophyta</taxon>
        <taxon>Tracheophyta</taxon>
        <taxon>Spermatophyta</taxon>
        <taxon>Magnoliopsida</taxon>
        <taxon>Liliopsida</taxon>
        <taxon>Poales</taxon>
        <taxon>Poaceae</taxon>
        <taxon>BOP clade</taxon>
        <taxon>Oryzoideae</taxon>
        <taxon>Oryzeae</taxon>
        <taxon>Zizaniinae</taxon>
        <taxon>Zizania</taxon>
    </lineage>
</organism>
<dbReference type="SMART" id="SM00343">
    <property type="entry name" value="ZnF_C2HC"/>
    <property type="match status" value="2"/>
</dbReference>
<name>A0A8J5WFR0_ZIZPA</name>
<reference evidence="4" key="1">
    <citation type="journal article" date="2021" name="bioRxiv">
        <title>Whole Genome Assembly and Annotation of Northern Wild Rice, Zizania palustris L., Supports a Whole Genome Duplication in the Zizania Genus.</title>
        <authorList>
            <person name="Haas M."/>
            <person name="Kono T."/>
            <person name="Macchietto M."/>
            <person name="Millas R."/>
            <person name="McGilp L."/>
            <person name="Shao M."/>
            <person name="Duquette J."/>
            <person name="Hirsch C.N."/>
            <person name="Kimball J."/>
        </authorList>
    </citation>
    <scope>NUCLEOTIDE SEQUENCE</scope>
    <source>
        <tissue evidence="4">Fresh leaf tissue</tissue>
    </source>
</reference>
<accession>A0A8J5WFR0</accession>
<evidence type="ECO:0000313" key="4">
    <source>
        <dbReference type="EMBL" id="KAG8090653.1"/>
    </source>
</evidence>
<keyword evidence="1" id="KW-0862">Zinc</keyword>
<feature type="compositionally biased region" description="Polar residues" evidence="2">
    <location>
        <begin position="154"/>
        <end position="165"/>
    </location>
</feature>
<keyword evidence="1" id="KW-0863">Zinc-finger</keyword>
<dbReference type="OrthoDB" id="2425403at2759"/>
<feature type="compositionally biased region" description="Polar residues" evidence="2">
    <location>
        <begin position="245"/>
        <end position="261"/>
    </location>
</feature>
<dbReference type="GO" id="GO:0003676">
    <property type="term" value="F:nucleic acid binding"/>
    <property type="evidence" value="ECO:0007669"/>
    <property type="project" value="InterPro"/>
</dbReference>
<dbReference type="PANTHER" id="PTHR33680:SF10">
    <property type="entry name" value="OS11G0531300 PROTEIN"/>
    <property type="match status" value="1"/>
</dbReference>
<feature type="region of interest" description="Disordered" evidence="2">
    <location>
        <begin position="154"/>
        <end position="265"/>
    </location>
</feature>